<protein>
    <submittedName>
        <fullName evidence="3">Phosphate transport system substrate-binding protein</fullName>
    </submittedName>
</protein>
<reference evidence="4" key="1">
    <citation type="submission" date="2016-10" db="EMBL/GenBank/DDBJ databases">
        <authorList>
            <person name="Varghese N."/>
            <person name="Submissions S."/>
        </authorList>
    </citation>
    <scope>NUCLEOTIDE SEQUENCE [LARGE SCALE GENOMIC DNA]</scope>
    <source>
        <strain evidence="4">S6-262</strain>
    </source>
</reference>
<keyword evidence="4" id="KW-1185">Reference proteome</keyword>
<dbReference type="SUPFAM" id="SSF53850">
    <property type="entry name" value="Periplasmic binding protein-like II"/>
    <property type="match status" value="1"/>
</dbReference>
<dbReference type="Gene3D" id="3.40.190.10">
    <property type="entry name" value="Periplasmic binding protein-like II"/>
    <property type="match status" value="2"/>
</dbReference>
<name>A0A1H8FW94_9SPHN</name>
<dbReference type="EMBL" id="FOCF01000006">
    <property type="protein sequence ID" value="SEN36091.1"/>
    <property type="molecule type" value="Genomic_DNA"/>
</dbReference>
<dbReference type="AlphaFoldDB" id="A0A1H8FW94"/>
<organism evidence="3 4">
    <name type="scientific">Sphingomonas gellani</name>
    <dbReference type="NCBI Taxonomy" id="1166340"/>
    <lineage>
        <taxon>Bacteria</taxon>
        <taxon>Pseudomonadati</taxon>
        <taxon>Pseudomonadota</taxon>
        <taxon>Alphaproteobacteria</taxon>
        <taxon>Sphingomonadales</taxon>
        <taxon>Sphingomonadaceae</taxon>
        <taxon>Sphingomonas</taxon>
    </lineage>
</organism>
<gene>
    <name evidence="3" type="ORF">SAMN05192583_2603</name>
</gene>
<evidence type="ECO:0000313" key="4">
    <source>
        <dbReference type="Proteomes" id="UP000199206"/>
    </source>
</evidence>
<dbReference type="InterPro" id="IPR024370">
    <property type="entry name" value="PBP_domain"/>
</dbReference>
<dbReference type="PROSITE" id="PS51257">
    <property type="entry name" value="PROKAR_LIPOPROTEIN"/>
    <property type="match status" value="1"/>
</dbReference>
<evidence type="ECO:0000256" key="1">
    <source>
        <dbReference type="ARBA" id="ARBA00022729"/>
    </source>
</evidence>
<dbReference type="InterPro" id="IPR050811">
    <property type="entry name" value="Phosphate_ABC_transporter"/>
</dbReference>
<keyword evidence="1" id="KW-0732">Signal</keyword>
<evidence type="ECO:0000313" key="3">
    <source>
        <dbReference type="EMBL" id="SEN36091.1"/>
    </source>
</evidence>
<sequence>MSQRGDDMARRLLQTLFPLGALVASVTACHDQALGGMGGRDSIAAVGSSTVYPFTTTVAELYVATHPHAAAPVIEETGTGAGLRLFCAGIGSAFPDIADASRRMRADEYRACARNGAGALVEVQLGLDGIAIGRSRAGPAIALTPAQIYRALAAAPGGRPNTARRWSDVDPALPDSPITVYGPPATSGTRDAFGQLILLPGCRAAERRATPACLRIREDGAYVDAGESDNAIVQKLSANPAALGVFGFSYLAENADSLAGVPINGIAPDRPSIATGRYPGARPLFLYVKKAHLDAVPGLHAFLDLYARSWGKGGPLARHGLIPAPAAVQARGVAALRGETLLNPAELS</sequence>
<feature type="domain" description="PBP" evidence="2">
    <location>
        <begin position="39"/>
        <end position="305"/>
    </location>
</feature>
<dbReference type="Pfam" id="PF12849">
    <property type="entry name" value="PBP_like_2"/>
    <property type="match status" value="1"/>
</dbReference>
<dbReference type="PANTHER" id="PTHR30570">
    <property type="entry name" value="PERIPLASMIC PHOSPHATE BINDING COMPONENT OF PHOSPHATE ABC TRANSPORTER"/>
    <property type="match status" value="1"/>
</dbReference>
<dbReference type="Proteomes" id="UP000199206">
    <property type="component" value="Unassembled WGS sequence"/>
</dbReference>
<dbReference type="STRING" id="1166340.SAMN05192583_2603"/>
<accession>A0A1H8FW94</accession>
<proteinExistence type="predicted"/>
<dbReference type="PANTHER" id="PTHR30570:SF1">
    <property type="entry name" value="PHOSPHATE-BINDING PROTEIN PSTS"/>
    <property type="match status" value="1"/>
</dbReference>
<evidence type="ECO:0000259" key="2">
    <source>
        <dbReference type="Pfam" id="PF12849"/>
    </source>
</evidence>